<protein>
    <submittedName>
        <fullName evidence="1">Uncharacterized protein</fullName>
    </submittedName>
</protein>
<dbReference type="Proteomes" id="UP000440668">
    <property type="component" value="Unassembled WGS sequence"/>
</dbReference>
<reference evidence="1 2" key="1">
    <citation type="submission" date="2019-11" db="EMBL/GenBank/DDBJ databases">
        <title>Cellulosimicrobium composti sp. nov. isolated from a compost.</title>
        <authorList>
            <person name="Yang Y."/>
        </authorList>
    </citation>
    <scope>NUCLEOTIDE SEQUENCE [LARGE SCALE GENOMIC DNA]</scope>
    <source>
        <strain evidence="1 2">BIT-GX5</strain>
    </source>
</reference>
<sequence>MIATGSRWVCGAVLVLAVPALSGCGVIGAQTAYCMPGDPVITPPAAPPGAELQIAIPENPECETRMPERARYEVLVTPDILDKSQEQWHFQASLGLLDPADDGAAEGTVRLPDDIPVGGAEVSVRLQGAPTICELDPHVSCAKNPFAAIEVTG</sequence>
<dbReference type="AlphaFoldDB" id="A0A6N7ZNF6"/>
<dbReference type="RefSeq" id="WP_155100301.1">
    <property type="nucleotide sequence ID" value="NZ_WMKA01000091.1"/>
</dbReference>
<proteinExistence type="predicted"/>
<accession>A0A6N7ZNF6</accession>
<comment type="caution">
    <text evidence="1">The sequence shown here is derived from an EMBL/GenBank/DDBJ whole genome shotgun (WGS) entry which is preliminary data.</text>
</comment>
<evidence type="ECO:0000313" key="1">
    <source>
        <dbReference type="EMBL" id="MTG91015.1"/>
    </source>
</evidence>
<name>A0A6N7ZNF6_9MICO</name>
<organism evidence="1 2">
    <name type="scientific">Cellulosimicrobium composti</name>
    <dbReference type="NCBI Taxonomy" id="2672572"/>
    <lineage>
        <taxon>Bacteria</taxon>
        <taxon>Bacillati</taxon>
        <taxon>Actinomycetota</taxon>
        <taxon>Actinomycetes</taxon>
        <taxon>Micrococcales</taxon>
        <taxon>Promicromonosporaceae</taxon>
        <taxon>Cellulosimicrobium</taxon>
    </lineage>
</organism>
<gene>
    <name evidence="1" type="ORF">GJV82_19045</name>
</gene>
<dbReference type="EMBL" id="WMKA01000091">
    <property type="protein sequence ID" value="MTG91015.1"/>
    <property type="molecule type" value="Genomic_DNA"/>
</dbReference>
<evidence type="ECO:0000313" key="2">
    <source>
        <dbReference type="Proteomes" id="UP000440668"/>
    </source>
</evidence>
<dbReference type="PROSITE" id="PS51257">
    <property type="entry name" value="PROKAR_LIPOPROTEIN"/>
    <property type="match status" value="1"/>
</dbReference>